<evidence type="ECO:0000313" key="1">
    <source>
        <dbReference type="EMBL" id="GAY78152.1"/>
    </source>
</evidence>
<name>A0A4Y1ZG50_9BACL</name>
<reference evidence="1 2" key="1">
    <citation type="submission" date="2017-11" db="EMBL/GenBank/DDBJ databases">
        <title>Draft Genome Sequence of Sporolactobacillus inulinus NBRC 111894 Isolated from Koso, a Japanese Sugar-Vegetable Fermented Beverage.</title>
        <authorList>
            <person name="Chiou T.Y."/>
            <person name="Oshima K."/>
            <person name="Suda W."/>
            <person name="Hattori M."/>
            <person name="Takahashi T."/>
        </authorList>
    </citation>
    <scope>NUCLEOTIDE SEQUENCE [LARGE SCALE GENOMIC DNA]</scope>
    <source>
        <strain evidence="1 2">NBRC111894</strain>
    </source>
</reference>
<evidence type="ECO:0000313" key="2">
    <source>
        <dbReference type="Proteomes" id="UP000319716"/>
    </source>
</evidence>
<dbReference type="AlphaFoldDB" id="A0A4Y1ZG50"/>
<dbReference type="EMBL" id="BEXB01000041">
    <property type="protein sequence ID" value="GAY78152.1"/>
    <property type="molecule type" value="Genomic_DNA"/>
</dbReference>
<accession>A0A4Y1ZG50</accession>
<organism evidence="1 2">
    <name type="scientific">Sporolactobacillus inulinus</name>
    <dbReference type="NCBI Taxonomy" id="2078"/>
    <lineage>
        <taxon>Bacteria</taxon>
        <taxon>Bacillati</taxon>
        <taxon>Bacillota</taxon>
        <taxon>Bacilli</taxon>
        <taxon>Bacillales</taxon>
        <taxon>Sporolactobacillaceae</taxon>
        <taxon>Sporolactobacillus</taxon>
    </lineage>
</organism>
<comment type="caution">
    <text evidence="1">The sequence shown here is derived from an EMBL/GenBank/DDBJ whole genome shotgun (WGS) entry which is preliminary data.</text>
</comment>
<sequence length="48" mass="5592">MRHGCRLTITFVGTTQVIEERKSGTENDGFPFRLFVFVKLKLIILICY</sequence>
<gene>
    <name evidence="1" type="ORF">NBRC111894_3706</name>
</gene>
<proteinExistence type="predicted"/>
<dbReference type="Proteomes" id="UP000319716">
    <property type="component" value="Unassembled WGS sequence"/>
</dbReference>
<protein>
    <submittedName>
        <fullName evidence="1">Uncharacterized protein</fullName>
    </submittedName>
</protein>